<evidence type="ECO:0000313" key="1">
    <source>
        <dbReference type="EMBL" id="KAL0115727.1"/>
    </source>
</evidence>
<proteinExistence type="predicted"/>
<dbReference type="EMBL" id="JADYXP020000010">
    <property type="protein sequence ID" value="KAL0115727.1"/>
    <property type="molecule type" value="Genomic_DNA"/>
</dbReference>
<sequence length="121" mass="14242">MRVQSIAIPSSNHCYFLIKKKKINKLRFCRRSCVPAPCISPRVHDHSVLYQRCRDLTTSMFSYTRRCLSLLLVISQRSRGSSHDEERTQVVLFIIDFYLKLLCSFVRQQRAREASVAIRDF</sequence>
<gene>
    <name evidence="1" type="ORF">PUN28_010927</name>
</gene>
<keyword evidence="2" id="KW-1185">Reference proteome</keyword>
<comment type="caution">
    <text evidence="1">The sequence shown here is derived from an EMBL/GenBank/DDBJ whole genome shotgun (WGS) entry which is preliminary data.</text>
</comment>
<dbReference type="AlphaFoldDB" id="A0AAW2FJX0"/>
<reference evidence="1 2" key="1">
    <citation type="submission" date="2023-03" db="EMBL/GenBank/DDBJ databases">
        <title>High recombination rates correlate with genetic variation in Cardiocondyla obscurior ants.</title>
        <authorList>
            <person name="Errbii M."/>
        </authorList>
    </citation>
    <scope>NUCLEOTIDE SEQUENCE [LARGE SCALE GENOMIC DNA]</scope>
    <source>
        <strain evidence="1">Alpha-2009</strain>
        <tissue evidence="1">Whole body</tissue>
    </source>
</reference>
<protein>
    <submittedName>
        <fullName evidence="1">Uncharacterized protein</fullName>
    </submittedName>
</protein>
<organism evidence="1 2">
    <name type="scientific">Cardiocondyla obscurior</name>
    <dbReference type="NCBI Taxonomy" id="286306"/>
    <lineage>
        <taxon>Eukaryota</taxon>
        <taxon>Metazoa</taxon>
        <taxon>Ecdysozoa</taxon>
        <taxon>Arthropoda</taxon>
        <taxon>Hexapoda</taxon>
        <taxon>Insecta</taxon>
        <taxon>Pterygota</taxon>
        <taxon>Neoptera</taxon>
        <taxon>Endopterygota</taxon>
        <taxon>Hymenoptera</taxon>
        <taxon>Apocrita</taxon>
        <taxon>Aculeata</taxon>
        <taxon>Formicoidea</taxon>
        <taxon>Formicidae</taxon>
        <taxon>Myrmicinae</taxon>
        <taxon>Cardiocondyla</taxon>
    </lineage>
</organism>
<dbReference type="Proteomes" id="UP001430953">
    <property type="component" value="Unassembled WGS sequence"/>
</dbReference>
<evidence type="ECO:0000313" key="2">
    <source>
        <dbReference type="Proteomes" id="UP001430953"/>
    </source>
</evidence>
<name>A0AAW2FJX0_9HYME</name>
<accession>A0AAW2FJX0</accession>